<gene>
    <name evidence="2" type="ORF">NCTC12958_01561</name>
</gene>
<evidence type="ECO:0000313" key="2">
    <source>
        <dbReference type="EMBL" id="SQF25359.1"/>
    </source>
</evidence>
<protein>
    <submittedName>
        <fullName evidence="2">Uncharacterized protein</fullName>
    </submittedName>
</protein>
<dbReference type="Proteomes" id="UP000249634">
    <property type="component" value="Chromosome 1"/>
</dbReference>
<proteinExistence type="predicted"/>
<feature type="region of interest" description="Disordered" evidence="1">
    <location>
        <begin position="130"/>
        <end position="158"/>
    </location>
</feature>
<name>A0A2X3UN60_STRTR</name>
<evidence type="ECO:0000256" key="1">
    <source>
        <dbReference type="SAM" id="MobiDB-lite"/>
    </source>
</evidence>
<feature type="compositionally biased region" description="Polar residues" evidence="1">
    <location>
        <begin position="130"/>
        <end position="139"/>
    </location>
</feature>
<organism evidence="2 3">
    <name type="scientific">Streptococcus thermophilus</name>
    <dbReference type="NCBI Taxonomy" id="1308"/>
    <lineage>
        <taxon>Bacteria</taxon>
        <taxon>Bacillati</taxon>
        <taxon>Bacillota</taxon>
        <taxon>Bacilli</taxon>
        <taxon>Lactobacillales</taxon>
        <taxon>Streptococcaceae</taxon>
        <taxon>Streptococcus</taxon>
    </lineage>
</organism>
<accession>A0A2X3UN60</accession>
<dbReference type="EMBL" id="LS483339">
    <property type="protein sequence ID" value="SQF25359.1"/>
    <property type="molecule type" value="Genomic_DNA"/>
</dbReference>
<evidence type="ECO:0000313" key="3">
    <source>
        <dbReference type="Proteomes" id="UP000249634"/>
    </source>
</evidence>
<reference evidence="2 3" key="1">
    <citation type="submission" date="2018-06" db="EMBL/GenBank/DDBJ databases">
        <authorList>
            <consortium name="Pathogen Informatics"/>
            <person name="Doyle S."/>
        </authorList>
    </citation>
    <scope>NUCLEOTIDE SEQUENCE [LARGE SCALE GENOMIC DNA]</scope>
    <source>
        <strain evidence="2 3">NCTC12958</strain>
    </source>
</reference>
<dbReference type="AlphaFoldDB" id="A0A2X3UN60"/>
<sequence>MMMLALPPTVAQQARFVDDKGQEIAPTKVNMVRRDIDLAYYAYSPTAPKTIQVNGKTYELQLIDDQEIKSHKFSISNTVTITYIYKEVTEGTAEKPVTPTTPVIPTNNKKFRLPKGNNGVKTRIPVNYKHQTNSSNQGTAKLRLPKGNNGVKTRVPSKKNTPILAVDYL</sequence>